<dbReference type="Gene3D" id="1.20.1640.10">
    <property type="entry name" value="Multidrug efflux transporter AcrB transmembrane domain"/>
    <property type="match status" value="2"/>
</dbReference>
<dbReference type="PRINTS" id="PR00702">
    <property type="entry name" value="ACRIFLAVINRP"/>
</dbReference>
<dbReference type="Gene3D" id="3.30.70.1320">
    <property type="entry name" value="Multidrug efflux transporter AcrB pore domain like"/>
    <property type="match status" value="1"/>
</dbReference>
<keyword evidence="1" id="KW-0812">Transmembrane</keyword>
<organism evidence="2 3">
    <name type="scientific">Inhella crocodyli</name>
    <dbReference type="NCBI Taxonomy" id="2499851"/>
    <lineage>
        <taxon>Bacteria</taxon>
        <taxon>Pseudomonadati</taxon>
        <taxon>Pseudomonadota</taxon>
        <taxon>Betaproteobacteria</taxon>
        <taxon>Burkholderiales</taxon>
        <taxon>Sphaerotilaceae</taxon>
        <taxon>Inhella</taxon>
    </lineage>
</organism>
<evidence type="ECO:0000313" key="2">
    <source>
        <dbReference type="EMBL" id="RVT87963.1"/>
    </source>
</evidence>
<dbReference type="InterPro" id="IPR027463">
    <property type="entry name" value="AcrB_DN_DC_subdom"/>
</dbReference>
<dbReference type="Pfam" id="PF00873">
    <property type="entry name" value="ACR_tran"/>
    <property type="match status" value="1"/>
</dbReference>
<keyword evidence="1" id="KW-1133">Transmembrane helix</keyword>
<feature type="transmembrane region" description="Helical" evidence="1">
    <location>
        <begin position="426"/>
        <end position="450"/>
    </location>
</feature>
<feature type="transmembrane region" description="Helical" evidence="1">
    <location>
        <begin position="385"/>
        <end position="405"/>
    </location>
</feature>
<keyword evidence="3" id="KW-1185">Reference proteome</keyword>
<feature type="transmembrane region" description="Helical" evidence="1">
    <location>
        <begin position="976"/>
        <end position="1002"/>
    </location>
</feature>
<dbReference type="RefSeq" id="WP_127680661.1">
    <property type="nucleotide sequence ID" value="NZ_SACM01000001.1"/>
</dbReference>
<dbReference type="PANTHER" id="PTHR32063:SF0">
    <property type="entry name" value="SWARMING MOTILITY PROTEIN SWRC"/>
    <property type="match status" value="1"/>
</dbReference>
<keyword evidence="1" id="KW-0472">Membrane</keyword>
<reference evidence="2 3" key="1">
    <citation type="submission" date="2019-01" db="EMBL/GenBank/DDBJ databases">
        <authorList>
            <person name="Chen W.-M."/>
        </authorList>
    </citation>
    <scope>NUCLEOTIDE SEQUENCE [LARGE SCALE GENOMIC DNA]</scope>
    <source>
        <strain evidence="2 3">CCP-18</strain>
    </source>
</reference>
<sequence length="1082" mass="116779">MFLSNFSIKRPVATVVLILVLMLMGLVALSKLRVNQFPDVEPPVLVVTVPYPGASPETVEREVLNRLEKSMQSIPGIDRTQADAREGSASIVLIFEFSKNMIEAADEVRNAIAAVRFKLPTEIREPIISRADPGARPIMQLALSSTQQTHAQISRLAEDKLADRFRALPGVAVVNVNGALKRELSILLRAEKLREFGVSVTEVTQAVRLQNTTAPVGKVRGQLEDQSIRLLGRLESPSEFEQMIVKRRGTDIVRLGQVAEVKDGFAEMTGYSLRNGRPTVGISVTRSREGSTVSVADEVRKLVKEIQKDLPEGTSLEITEDGGKNAYDSLYNVIHALVFGAGLTVFVVYVFLNSWRSTLITALSLPTSVLAAFIAVWVMGFSLNFMSLLGLSLAIGVLIDDAIVVRENIVRQMEMGKDRVTAAREGTAEIGLAVAATTFAIVAVFVPVAFMGSGPGQWFKPFALTVVASVLVSLLISFTLDPMLSAYWGDPPGYHHAPKKGISLHLQRFNEWFDHQADRYGHVIAWALKHRLLMALMAVATLQVSCGAQFKWGGTSFLPQSDSGTLVIDVRSPASSSLEYSKLKLDAAAALAATLPETKATTAYPNASGGRIYVDIGKSTERKRSAAEVAKALRERVGRLVGAEFVVLDDLSNNIQKPVQIRFYGTDSRRLQEITQQFLVQMRGIKGAVEVGYSEQDPQNELQIELDRGLANQMGISVNDAAQALRVAFAGVEAGDWVDPTGESRDVAVRLHPADRVDASNIEHLPIAVSNSNRMVPLDQIATITMGKGPGQIQHANGKRTITVSANVQGRSPGEVTAEAQKLAKAIDFPQGFGIELAGSARDQQVVFSAMGLALLSGIALMYVVLVIQFNSFSTPLGVMFSLPLSLIGVVLALLAAKATLNLMSLIGVIMLMGLVAKNAILLLDATKQEEASGIDREEALMHAGRKRFRPILMTTFALIAGMLPVAIGVGEGGEFYRPMAVAIIGGTITSTLLTLLMVPSFYDGIEIYKGELKARFLARRAARGVSMAVAFCAGDVLLRIVLGLLAIVLALPILLGWGVWAGVQRLRRGRAPVDLTAPAQG</sequence>
<feature type="transmembrane region" description="Helical" evidence="1">
    <location>
        <begin position="1045"/>
        <end position="1064"/>
    </location>
</feature>
<dbReference type="GO" id="GO:0005886">
    <property type="term" value="C:plasma membrane"/>
    <property type="evidence" value="ECO:0007669"/>
    <property type="project" value="TreeGrafter"/>
</dbReference>
<protein>
    <submittedName>
        <fullName evidence="2">Efflux RND transporter permease subunit</fullName>
    </submittedName>
</protein>
<name>A0A437LRX3_9BURK</name>
<dbReference type="AlphaFoldDB" id="A0A437LRX3"/>
<feature type="transmembrane region" description="Helical" evidence="1">
    <location>
        <begin position="846"/>
        <end position="870"/>
    </location>
</feature>
<accession>A0A437LRX3</accession>
<dbReference type="InterPro" id="IPR001036">
    <property type="entry name" value="Acrflvin-R"/>
</dbReference>
<dbReference type="Gene3D" id="3.30.70.1430">
    <property type="entry name" value="Multidrug efflux transporter AcrB pore domain"/>
    <property type="match status" value="2"/>
</dbReference>
<evidence type="ECO:0000256" key="1">
    <source>
        <dbReference type="SAM" id="Phobius"/>
    </source>
</evidence>
<comment type="caution">
    <text evidence="2">The sequence shown here is derived from an EMBL/GenBank/DDBJ whole genome shotgun (WGS) entry which is preliminary data.</text>
</comment>
<proteinExistence type="predicted"/>
<dbReference type="Gene3D" id="3.30.2090.10">
    <property type="entry name" value="Multidrug efflux transporter AcrB TolC docking domain, DN and DC subdomains"/>
    <property type="match status" value="2"/>
</dbReference>
<feature type="transmembrane region" description="Helical" evidence="1">
    <location>
        <begin position="333"/>
        <end position="352"/>
    </location>
</feature>
<gene>
    <name evidence="2" type="ORF">EOD73_02825</name>
</gene>
<dbReference type="OrthoDB" id="9177212at2"/>
<dbReference type="SUPFAM" id="SSF82693">
    <property type="entry name" value="Multidrug efflux transporter AcrB pore domain, PN1, PN2, PC1 and PC2 subdomains"/>
    <property type="match status" value="2"/>
</dbReference>
<dbReference type="EMBL" id="SACM01000001">
    <property type="protein sequence ID" value="RVT87963.1"/>
    <property type="molecule type" value="Genomic_DNA"/>
</dbReference>
<feature type="transmembrane region" description="Helical" evidence="1">
    <location>
        <begin position="877"/>
        <end position="897"/>
    </location>
</feature>
<dbReference type="Gene3D" id="3.30.70.1440">
    <property type="entry name" value="Multidrug efflux transporter AcrB pore domain"/>
    <property type="match status" value="1"/>
</dbReference>
<dbReference type="PANTHER" id="PTHR32063">
    <property type="match status" value="1"/>
</dbReference>
<dbReference type="GO" id="GO:0042910">
    <property type="term" value="F:xenobiotic transmembrane transporter activity"/>
    <property type="evidence" value="ECO:0007669"/>
    <property type="project" value="TreeGrafter"/>
</dbReference>
<evidence type="ECO:0000313" key="3">
    <source>
        <dbReference type="Proteomes" id="UP000288587"/>
    </source>
</evidence>
<feature type="transmembrane region" description="Helical" evidence="1">
    <location>
        <begin position="462"/>
        <end position="480"/>
    </location>
</feature>
<dbReference type="Proteomes" id="UP000288587">
    <property type="component" value="Unassembled WGS sequence"/>
</dbReference>
<dbReference type="SUPFAM" id="SSF82714">
    <property type="entry name" value="Multidrug efflux transporter AcrB TolC docking domain, DN and DC subdomains"/>
    <property type="match status" value="2"/>
</dbReference>
<feature type="transmembrane region" description="Helical" evidence="1">
    <location>
        <begin position="903"/>
        <end position="924"/>
    </location>
</feature>
<feature type="transmembrane region" description="Helical" evidence="1">
    <location>
        <begin position="12"/>
        <end position="29"/>
    </location>
</feature>
<feature type="transmembrane region" description="Helical" evidence="1">
    <location>
        <begin position="952"/>
        <end position="970"/>
    </location>
</feature>
<dbReference type="SUPFAM" id="SSF82866">
    <property type="entry name" value="Multidrug efflux transporter AcrB transmembrane domain"/>
    <property type="match status" value="2"/>
</dbReference>
<feature type="transmembrane region" description="Helical" evidence="1">
    <location>
        <begin position="359"/>
        <end position="379"/>
    </location>
</feature>